<dbReference type="Gene3D" id="3.40.50.1820">
    <property type="entry name" value="alpha/beta hydrolase"/>
    <property type="match status" value="1"/>
</dbReference>
<evidence type="ECO:0000313" key="1">
    <source>
        <dbReference type="EMBL" id="KGA17364.1"/>
    </source>
</evidence>
<gene>
    <name evidence="1" type="ORF">GM50_11855</name>
</gene>
<sequence length="274" mass="30683">MELIKRYQIRGVSGEVSRVLIAGRTVDYWIPKGPTQHLLIAHDGQNVFDGKTSTHRRSTWEMAQSASRVSAQLNLVPPAIIAIFHSGSKTDPHGRGKDLSPQRFFQEDVVVNQANVVKADLEHLRGDSYLNLIFDQIVPAVLASSNLDIPVANRAMIGSSMGALSTLYAGIQRPEQMSALLALSPHWTIGGDRLVERTVGELPNSGSHRIWMSRGTKSLDADYKPFQEKADRLMQEKGYRLGHDFISKVYEKTSHNEKSWASYLDQVMKFWLAK</sequence>
<dbReference type="PANTHER" id="PTHR48098:SF6">
    <property type="entry name" value="FERRI-BACILLIBACTIN ESTERASE BESA"/>
    <property type="match status" value="1"/>
</dbReference>
<dbReference type="InterPro" id="IPR029058">
    <property type="entry name" value="AB_hydrolase_fold"/>
</dbReference>
<organism evidence="1">
    <name type="scientific">freshwater metagenome</name>
    <dbReference type="NCBI Taxonomy" id="449393"/>
    <lineage>
        <taxon>unclassified sequences</taxon>
        <taxon>metagenomes</taxon>
        <taxon>ecological metagenomes</taxon>
    </lineage>
</organism>
<dbReference type="InterPro" id="IPR050583">
    <property type="entry name" value="Mycobacterial_A85_antigen"/>
</dbReference>
<evidence type="ECO:0008006" key="2">
    <source>
        <dbReference type="Google" id="ProtNLM"/>
    </source>
</evidence>
<dbReference type="InterPro" id="IPR000801">
    <property type="entry name" value="Esterase-like"/>
</dbReference>
<comment type="caution">
    <text evidence="1">The sequence shown here is derived from an EMBL/GenBank/DDBJ whole genome shotgun (WGS) entry which is preliminary data.</text>
</comment>
<proteinExistence type="predicted"/>
<dbReference type="EMBL" id="JNSK01000044">
    <property type="protein sequence ID" value="KGA17364.1"/>
    <property type="molecule type" value="Genomic_DNA"/>
</dbReference>
<accession>A0A094Q5K5</accession>
<dbReference type="Pfam" id="PF00756">
    <property type="entry name" value="Esterase"/>
    <property type="match status" value="1"/>
</dbReference>
<dbReference type="SUPFAM" id="SSF53474">
    <property type="entry name" value="alpha/beta-Hydrolases"/>
    <property type="match status" value="1"/>
</dbReference>
<reference evidence="1" key="1">
    <citation type="submission" date="2014-05" db="EMBL/GenBank/DDBJ databases">
        <title>Key roles for freshwater Actinobacteria revealed by deep metagenomic sequencing.</title>
        <authorList>
            <person name="Ghai R."/>
            <person name="Mizuno C.M."/>
            <person name="Picazo A."/>
            <person name="Camacho A."/>
            <person name="Rodriguez-Valera F."/>
        </authorList>
    </citation>
    <scope>NUCLEOTIDE SEQUENCE</scope>
</reference>
<dbReference type="PANTHER" id="PTHR48098">
    <property type="entry name" value="ENTEROCHELIN ESTERASE-RELATED"/>
    <property type="match status" value="1"/>
</dbReference>
<protein>
    <recommendedName>
        <fullName evidence="2">Esterase</fullName>
    </recommendedName>
</protein>
<dbReference type="AlphaFoldDB" id="A0A094Q5K5"/>
<name>A0A094Q5K5_9ZZZZ</name>